<name>A0A7J7DD16_TRIWF</name>
<accession>A0A7J7DD16</accession>
<dbReference type="AlphaFoldDB" id="A0A7J7DD16"/>
<organism evidence="1 2">
    <name type="scientific">Tripterygium wilfordii</name>
    <name type="common">Thunder God vine</name>
    <dbReference type="NCBI Taxonomy" id="458696"/>
    <lineage>
        <taxon>Eukaryota</taxon>
        <taxon>Viridiplantae</taxon>
        <taxon>Streptophyta</taxon>
        <taxon>Embryophyta</taxon>
        <taxon>Tracheophyta</taxon>
        <taxon>Spermatophyta</taxon>
        <taxon>Magnoliopsida</taxon>
        <taxon>eudicotyledons</taxon>
        <taxon>Gunneridae</taxon>
        <taxon>Pentapetalae</taxon>
        <taxon>rosids</taxon>
        <taxon>fabids</taxon>
        <taxon>Celastrales</taxon>
        <taxon>Celastraceae</taxon>
        <taxon>Tripterygium</taxon>
    </lineage>
</organism>
<dbReference type="EMBL" id="JAAARO010000008">
    <property type="protein sequence ID" value="KAF5744159.1"/>
    <property type="molecule type" value="Genomic_DNA"/>
</dbReference>
<protein>
    <submittedName>
        <fullName evidence="1">Spermatogenesis-associated protein 20-like isoform X1</fullName>
    </submittedName>
</protein>
<evidence type="ECO:0000313" key="1">
    <source>
        <dbReference type="EMBL" id="KAF5744159.1"/>
    </source>
</evidence>
<evidence type="ECO:0000313" key="2">
    <source>
        <dbReference type="Proteomes" id="UP000593562"/>
    </source>
</evidence>
<dbReference type="InParanoid" id="A0A7J7DD16"/>
<gene>
    <name evidence="1" type="ORF">HS088_TW08G00755</name>
</gene>
<reference evidence="1 2" key="1">
    <citation type="journal article" date="2020" name="Nat. Commun.">
        <title>Genome of Tripterygium wilfordii and identification of cytochrome P450 involved in triptolide biosynthesis.</title>
        <authorList>
            <person name="Tu L."/>
            <person name="Su P."/>
            <person name="Zhang Z."/>
            <person name="Gao L."/>
            <person name="Wang J."/>
            <person name="Hu T."/>
            <person name="Zhou J."/>
            <person name="Zhang Y."/>
            <person name="Zhao Y."/>
            <person name="Liu Y."/>
            <person name="Song Y."/>
            <person name="Tong Y."/>
            <person name="Lu Y."/>
            <person name="Yang J."/>
            <person name="Xu C."/>
            <person name="Jia M."/>
            <person name="Peters R.J."/>
            <person name="Huang L."/>
            <person name="Gao W."/>
        </authorList>
    </citation>
    <scope>NUCLEOTIDE SEQUENCE [LARGE SCALE GENOMIC DNA]</scope>
    <source>
        <strain evidence="2">cv. XIE 37</strain>
        <tissue evidence="1">Leaf</tissue>
    </source>
</reference>
<dbReference type="OrthoDB" id="1938483at2759"/>
<proteinExistence type="predicted"/>
<sequence length="138" mass="16213">MAIPLKASFFHSLPNQSRPVPISMLKRLLLSHYYLHQNHHYILQSSPVSKNFQFNFKRSSWPFSIISSRPFRAHRVLAMAEREDKMASHSHNLTNRLAAEHSPYLLQHAHNPMRPKDEFLNPASLCVEIRENLEFWVV</sequence>
<comment type="caution">
    <text evidence="1">The sequence shown here is derived from an EMBL/GenBank/DDBJ whole genome shotgun (WGS) entry which is preliminary data.</text>
</comment>
<keyword evidence="2" id="KW-1185">Reference proteome</keyword>
<dbReference type="Proteomes" id="UP000593562">
    <property type="component" value="Unassembled WGS sequence"/>
</dbReference>